<reference evidence="1 2" key="1">
    <citation type="submission" date="2012-10" db="EMBL/GenBank/DDBJ databases">
        <title>Genome sequencing of Tanticharoenia sakaeratensis NBRC 103193.</title>
        <authorList>
            <person name="Azuma Y."/>
            <person name="Hadano H."/>
            <person name="Hirakawa H."/>
            <person name="Matsushita K."/>
        </authorList>
    </citation>
    <scope>NUCLEOTIDE SEQUENCE [LARGE SCALE GENOMIC DNA]</scope>
    <source>
        <strain evidence="1 2">NBRC 103193</strain>
    </source>
</reference>
<dbReference type="OrthoDB" id="7268522at2"/>
<organism evidence="1 2">
    <name type="scientific">Tanticharoenia sakaeratensis NBRC 103193</name>
    <dbReference type="NCBI Taxonomy" id="1231623"/>
    <lineage>
        <taxon>Bacteria</taxon>
        <taxon>Pseudomonadati</taxon>
        <taxon>Pseudomonadota</taxon>
        <taxon>Alphaproteobacteria</taxon>
        <taxon>Acetobacterales</taxon>
        <taxon>Acetobacteraceae</taxon>
        <taxon>Tanticharoenia</taxon>
    </lineage>
</organism>
<dbReference type="AlphaFoldDB" id="A0A0D6MLX1"/>
<keyword evidence="2" id="KW-1185">Reference proteome</keyword>
<dbReference type="STRING" id="1231623.Tasa_028_049"/>
<comment type="caution">
    <text evidence="1">The sequence shown here is derived from an EMBL/GenBank/DDBJ whole genome shotgun (WGS) entry which is preliminary data.</text>
</comment>
<proteinExistence type="predicted"/>
<evidence type="ECO:0000313" key="2">
    <source>
        <dbReference type="Proteomes" id="UP000032679"/>
    </source>
</evidence>
<dbReference type="InterPro" id="IPR035959">
    <property type="entry name" value="RutC-like_sf"/>
</dbReference>
<sequence length="104" mass="10655">MSMNGGAAFAGIAGLDDEGAVPARFSDECLAALAAANALLAASGLSLHDARHIACVVRDADAFARCQTLVSEALGPARPSVTLRVVHRFERAEQRIALGVAAVL</sequence>
<dbReference type="EMBL" id="BALE01000028">
    <property type="protein sequence ID" value="GAN54682.1"/>
    <property type="molecule type" value="Genomic_DNA"/>
</dbReference>
<protein>
    <submittedName>
        <fullName evidence="1">Uncharacterized protein</fullName>
    </submittedName>
</protein>
<dbReference type="Proteomes" id="UP000032679">
    <property type="component" value="Unassembled WGS sequence"/>
</dbReference>
<dbReference type="SUPFAM" id="SSF55298">
    <property type="entry name" value="YjgF-like"/>
    <property type="match status" value="1"/>
</dbReference>
<evidence type="ECO:0000313" key="1">
    <source>
        <dbReference type="EMBL" id="GAN54682.1"/>
    </source>
</evidence>
<dbReference type="RefSeq" id="WP_048849220.1">
    <property type="nucleotide sequence ID" value="NZ_BALE01000028.1"/>
</dbReference>
<gene>
    <name evidence="1" type="ORF">Tasa_028_049</name>
</gene>
<dbReference type="Gene3D" id="3.30.1330.40">
    <property type="entry name" value="RutC-like"/>
    <property type="match status" value="1"/>
</dbReference>
<accession>A0A0D6MLX1</accession>
<name>A0A0D6MLX1_9PROT</name>